<sequence>MLRQVFNWGRLEGTCGEPSGFVVNHIDGRFRSHKLRKGLKSAGAAVQGTALLTRIGSKQTLIPASYWTEYLQTKKVSTIFKRVLLVMQEAKATVGQYYTLRYLPYNGYTVIGINNRYCWLLDVILEPPWILLFHYGSLPIRNTYIVHKELAGKVAPIRPEGKESDLDPSEGTNSSPQDKSKPKVRAMLYY</sequence>
<comment type="caution">
    <text evidence="2">The sequence shown here is derived from an EMBL/GenBank/DDBJ whole genome shotgun (WGS) entry which is preliminary data.</text>
</comment>
<organism evidence="2 3">
    <name type="scientific">Puccinia striiformis f. sp. tritici PST-78</name>
    <dbReference type="NCBI Taxonomy" id="1165861"/>
    <lineage>
        <taxon>Eukaryota</taxon>
        <taxon>Fungi</taxon>
        <taxon>Dikarya</taxon>
        <taxon>Basidiomycota</taxon>
        <taxon>Pucciniomycotina</taxon>
        <taxon>Pucciniomycetes</taxon>
        <taxon>Pucciniales</taxon>
        <taxon>Pucciniaceae</taxon>
        <taxon>Puccinia</taxon>
    </lineage>
</organism>
<evidence type="ECO:0000313" key="3">
    <source>
        <dbReference type="Proteomes" id="UP000054564"/>
    </source>
</evidence>
<accession>A0A0L0UT93</accession>
<evidence type="ECO:0000313" key="2">
    <source>
        <dbReference type="EMBL" id="KNE90240.1"/>
    </source>
</evidence>
<gene>
    <name evidence="2" type="ORF">PSTG_16316</name>
</gene>
<dbReference type="EMBL" id="AJIL01000268">
    <property type="protein sequence ID" value="KNE90240.1"/>
    <property type="molecule type" value="Genomic_DNA"/>
</dbReference>
<proteinExistence type="predicted"/>
<feature type="region of interest" description="Disordered" evidence="1">
    <location>
        <begin position="158"/>
        <end position="190"/>
    </location>
</feature>
<dbReference type="Proteomes" id="UP000054564">
    <property type="component" value="Unassembled WGS sequence"/>
</dbReference>
<dbReference type="AlphaFoldDB" id="A0A0L0UT93"/>
<evidence type="ECO:0000256" key="1">
    <source>
        <dbReference type="SAM" id="MobiDB-lite"/>
    </source>
</evidence>
<keyword evidence="3" id="KW-1185">Reference proteome</keyword>
<name>A0A0L0UT93_9BASI</name>
<reference evidence="3" key="1">
    <citation type="submission" date="2014-03" db="EMBL/GenBank/DDBJ databases">
        <title>The Genome Sequence of Puccinia striiformis f. sp. tritici PST-78.</title>
        <authorList>
            <consortium name="The Broad Institute Genome Sequencing Platform"/>
            <person name="Cuomo C."/>
            <person name="Hulbert S."/>
            <person name="Chen X."/>
            <person name="Walker B."/>
            <person name="Young S.K."/>
            <person name="Zeng Q."/>
            <person name="Gargeya S."/>
            <person name="Fitzgerald M."/>
            <person name="Haas B."/>
            <person name="Abouelleil A."/>
            <person name="Alvarado L."/>
            <person name="Arachchi H.M."/>
            <person name="Berlin A.M."/>
            <person name="Chapman S.B."/>
            <person name="Goldberg J."/>
            <person name="Griggs A."/>
            <person name="Gujja S."/>
            <person name="Hansen M."/>
            <person name="Howarth C."/>
            <person name="Imamovic A."/>
            <person name="Larimer J."/>
            <person name="McCowan C."/>
            <person name="Montmayeur A."/>
            <person name="Murphy C."/>
            <person name="Neiman D."/>
            <person name="Pearson M."/>
            <person name="Priest M."/>
            <person name="Roberts A."/>
            <person name="Saif S."/>
            <person name="Shea T."/>
            <person name="Sisk P."/>
            <person name="Sykes S."/>
            <person name="Wortman J."/>
            <person name="Nusbaum C."/>
            <person name="Birren B."/>
        </authorList>
    </citation>
    <scope>NUCLEOTIDE SEQUENCE [LARGE SCALE GENOMIC DNA]</scope>
    <source>
        <strain evidence="3">race PST-78</strain>
    </source>
</reference>
<protein>
    <submittedName>
        <fullName evidence="2">Uncharacterized protein</fullName>
    </submittedName>
</protein>